<keyword evidence="9" id="KW-1185">Reference proteome</keyword>
<dbReference type="InterPro" id="IPR011990">
    <property type="entry name" value="TPR-like_helical_dom_sf"/>
</dbReference>
<dbReference type="Pfam" id="PF03704">
    <property type="entry name" value="BTAD"/>
    <property type="match status" value="1"/>
</dbReference>
<dbReference type="CDD" id="cd15831">
    <property type="entry name" value="BTAD"/>
    <property type="match status" value="1"/>
</dbReference>
<keyword evidence="2" id="KW-0902">Two-component regulatory system</keyword>
<dbReference type="GO" id="GO:0003677">
    <property type="term" value="F:DNA binding"/>
    <property type="evidence" value="ECO:0007669"/>
    <property type="project" value="UniProtKB-UniRule"/>
</dbReference>
<dbReference type="Gene3D" id="1.25.40.10">
    <property type="entry name" value="Tetratricopeptide repeat domain"/>
    <property type="match status" value="1"/>
</dbReference>
<accession>A0ABD5EVP3</accession>
<feature type="DNA-binding region" description="OmpR/PhoB-type" evidence="6">
    <location>
        <begin position="4"/>
        <end position="109"/>
    </location>
</feature>
<reference evidence="9" key="1">
    <citation type="submission" date="2023-07" db="EMBL/GenBank/DDBJ databases">
        <title>30 novel species of actinomycetes from the DSMZ collection.</title>
        <authorList>
            <person name="Nouioui I."/>
        </authorList>
    </citation>
    <scope>NUCLEOTIDE SEQUENCE [LARGE SCALE GENOMIC DNA]</scope>
    <source>
        <strain evidence="9">DSM 41981</strain>
    </source>
</reference>
<dbReference type="InterPro" id="IPR036388">
    <property type="entry name" value="WH-like_DNA-bd_sf"/>
</dbReference>
<dbReference type="RefSeq" id="WP_256089765.1">
    <property type="nucleotide sequence ID" value="NZ_JAVRES010000016.1"/>
</dbReference>
<comment type="caution">
    <text evidence="8">The sequence shown here is derived from an EMBL/GenBank/DDBJ whole genome shotgun (WGS) entry which is preliminary data.</text>
</comment>
<evidence type="ECO:0000256" key="6">
    <source>
        <dbReference type="PROSITE-ProRule" id="PRU01091"/>
    </source>
</evidence>
<keyword evidence="4 6" id="KW-0238">DNA-binding</keyword>
<organism evidence="8 9">
    <name type="scientific">Streptomyces doudnae</name>
    <dbReference type="NCBI Taxonomy" id="3075536"/>
    <lineage>
        <taxon>Bacteria</taxon>
        <taxon>Bacillati</taxon>
        <taxon>Actinomycetota</taxon>
        <taxon>Actinomycetes</taxon>
        <taxon>Kitasatosporales</taxon>
        <taxon>Streptomycetaceae</taxon>
        <taxon>Streptomyces</taxon>
    </lineage>
</organism>
<sequence length="275" mass="30532">MQAERLGARGTGLFFRVLGPLEIRAGDRTHTMTGSLQRTLLTALLISPGQPLSAEQLYGELWGENPPATFENSLQAHVYRLRRTLQKLAGPAHTAPELLTRSSGYALDLRAGAVDAESFRDLSSRAKECMRRDPERAYRLFGEALSLWRGEPLQGVAQGPMCQSVALALSEEYLAVVEDTLWLGMQLADPVHTISELKRMSAIHPWRERLTEMLMLALYRAGRQAEAVEAYNGARLRLVNELGLEPSAKLRRLLQDILNQDPALDPRALVPEAAL</sequence>
<evidence type="ECO:0000259" key="7">
    <source>
        <dbReference type="PROSITE" id="PS51755"/>
    </source>
</evidence>
<gene>
    <name evidence="8" type="ORF">RM877_26640</name>
</gene>
<comment type="similarity">
    <text evidence="1">Belongs to the AfsR/DnrI/RedD regulatory family.</text>
</comment>
<dbReference type="Proteomes" id="UP001183535">
    <property type="component" value="Unassembled WGS sequence"/>
</dbReference>
<dbReference type="Pfam" id="PF00486">
    <property type="entry name" value="Trans_reg_C"/>
    <property type="match status" value="1"/>
</dbReference>
<dbReference type="GO" id="GO:0000160">
    <property type="term" value="P:phosphorelay signal transduction system"/>
    <property type="evidence" value="ECO:0007669"/>
    <property type="project" value="UniProtKB-KW"/>
</dbReference>
<dbReference type="AlphaFoldDB" id="A0ABD5EVP3"/>
<feature type="domain" description="OmpR/PhoB-type" evidence="7">
    <location>
        <begin position="4"/>
        <end position="109"/>
    </location>
</feature>
<dbReference type="InterPro" id="IPR016032">
    <property type="entry name" value="Sig_transdc_resp-reg_C-effctor"/>
</dbReference>
<dbReference type="PROSITE" id="PS51755">
    <property type="entry name" value="OMPR_PHOB"/>
    <property type="match status" value="1"/>
</dbReference>
<evidence type="ECO:0000256" key="2">
    <source>
        <dbReference type="ARBA" id="ARBA00023012"/>
    </source>
</evidence>
<dbReference type="SMART" id="SM01043">
    <property type="entry name" value="BTAD"/>
    <property type="match status" value="1"/>
</dbReference>
<dbReference type="InterPro" id="IPR001867">
    <property type="entry name" value="OmpR/PhoB-type_DNA-bd"/>
</dbReference>
<evidence type="ECO:0000313" key="8">
    <source>
        <dbReference type="EMBL" id="MDT0438267.1"/>
    </source>
</evidence>
<evidence type="ECO:0000256" key="4">
    <source>
        <dbReference type="ARBA" id="ARBA00023125"/>
    </source>
</evidence>
<evidence type="ECO:0000313" key="9">
    <source>
        <dbReference type="Proteomes" id="UP001183535"/>
    </source>
</evidence>
<evidence type="ECO:0000256" key="3">
    <source>
        <dbReference type="ARBA" id="ARBA00023015"/>
    </source>
</evidence>
<dbReference type="InterPro" id="IPR005158">
    <property type="entry name" value="BTAD"/>
</dbReference>
<name>A0ABD5EVP3_9ACTN</name>
<keyword evidence="3" id="KW-0805">Transcription regulation</keyword>
<dbReference type="InterPro" id="IPR051677">
    <property type="entry name" value="AfsR-DnrI-RedD_regulator"/>
</dbReference>
<dbReference type="PANTHER" id="PTHR35807:SF1">
    <property type="entry name" value="TRANSCRIPTIONAL REGULATOR REDD"/>
    <property type="match status" value="1"/>
</dbReference>
<proteinExistence type="inferred from homology"/>
<keyword evidence="5" id="KW-0804">Transcription</keyword>
<dbReference type="Gene3D" id="1.10.10.10">
    <property type="entry name" value="Winged helix-like DNA-binding domain superfamily/Winged helix DNA-binding domain"/>
    <property type="match status" value="1"/>
</dbReference>
<dbReference type="SUPFAM" id="SSF48452">
    <property type="entry name" value="TPR-like"/>
    <property type="match status" value="1"/>
</dbReference>
<dbReference type="SUPFAM" id="SSF46894">
    <property type="entry name" value="C-terminal effector domain of the bipartite response regulators"/>
    <property type="match status" value="1"/>
</dbReference>
<evidence type="ECO:0000256" key="1">
    <source>
        <dbReference type="ARBA" id="ARBA00005820"/>
    </source>
</evidence>
<evidence type="ECO:0000256" key="5">
    <source>
        <dbReference type="ARBA" id="ARBA00023163"/>
    </source>
</evidence>
<dbReference type="PANTHER" id="PTHR35807">
    <property type="entry name" value="TRANSCRIPTIONAL REGULATOR REDD-RELATED"/>
    <property type="match status" value="1"/>
</dbReference>
<protein>
    <submittedName>
        <fullName evidence="8">AfsR/SARP family transcriptional regulator</fullName>
    </submittedName>
</protein>
<dbReference type="SMART" id="SM00862">
    <property type="entry name" value="Trans_reg_C"/>
    <property type="match status" value="1"/>
</dbReference>
<dbReference type="EMBL" id="JAVRES010000016">
    <property type="protein sequence ID" value="MDT0438267.1"/>
    <property type="molecule type" value="Genomic_DNA"/>
</dbReference>